<accession>A0A0T5VHE4</accession>
<protein>
    <submittedName>
        <fullName evidence="1">Uncharacterized protein</fullName>
    </submittedName>
</protein>
<dbReference type="AlphaFoldDB" id="A0A0T5VHE4"/>
<sequence length="60" mass="7396">MRFFYEPVLLWTERVSNLLFYLFDNQIFMVSFSCREPKTHLYFFVQISMIKDTILLDFSN</sequence>
<gene>
    <name evidence="1" type="ORF">ASU31_25160</name>
</gene>
<dbReference type="STRING" id="687842.ASU31_25160"/>
<comment type="caution">
    <text evidence="1">The sequence shown here is derived from an EMBL/GenBank/DDBJ whole genome shotgun (WGS) entry which is preliminary data.</text>
</comment>
<organism evidence="1 2">
    <name type="scientific">Pedobacter ginsenosidimutans</name>
    <dbReference type="NCBI Taxonomy" id="687842"/>
    <lineage>
        <taxon>Bacteria</taxon>
        <taxon>Pseudomonadati</taxon>
        <taxon>Bacteroidota</taxon>
        <taxon>Sphingobacteriia</taxon>
        <taxon>Sphingobacteriales</taxon>
        <taxon>Sphingobacteriaceae</taxon>
        <taxon>Pedobacter</taxon>
    </lineage>
</organism>
<dbReference type="Proteomes" id="UP000051950">
    <property type="component" value="Unassembled WGS sequence"/>
</dbReference>
<reference evidence="1 2" key="1">
    <citation type="submission" date="2015-11" db="EMBL/GenBank/DDBJ databases">
        <title>Sequence of Pedobacter ginsenosidimutans.</title>
        <authorList>
            <person name="Carson E."/>
            <person name="Keyser V."/>
            <person name="Newman J."/>
            <person name="Miller J."/>
        </authorList>
    </citation>
    <scope>NUCLEOTIDE SEQUENCE [LARGE SCALE GENOMIC DNA]</scope>
    <source>
        <strain evidence="1 2">KACC 14530</strain>
    </source>
</reference>
<evidence type="ECO:0000313" key="2">
    <source>
        <dbReference type="Proteomes" id="UP000051950"/>
    </source>
</evidence>
<dbReference type="EMBL" id="LMZQ01000050">
    <property type="protein sequence ID" value="KRT13304.1"/>
    <property type="molecule type" value="Genomic_DNA"/>
</dbReference>
<keyword evidence="2" id="KW-1185">Reference proteome</keyword>
<proteinExistence type="predicted"/>
<name>A0A0T5VHE4_9SPHI</name>
<evidence type="ECO:0000313" key="1">
    <source>
        <dbReference type="EMBL" id="KRT13304.1"/>
    </source>
</evidence>